<feature type="compositionally biased region" description="Basic and acidic residues" evidence="1">
    <location>
        <begin position="145"/>
        <end position="154"/>
    </location>
</feature>
<feature type="region of interest" description="Disordered" evidence="1">
    <location>
        <begin position="1"/>
        <end position="67"/>
    </location>
</feature>
<feature type="region of interest" description="Disordered" evidence="1">
    <location>
        <begin position="112"/>
        <end position="226"/>
    </location>
</feature>
<feature type="region of interest" description="Disordered" evidence="1">
    <location>
        <begin position="458"/>
        <end position="488"/>
    </location>
</feature>
<organism evidence="3 4">
    <name type="scientific">Talaromyces islandicus</name>
    <name type="common">Penicillium islandicum</name>
    <dbReference type="NCBI Taxonomy" id="28573"/>
    <lineage>
        <taxon>Eukaryota</taxon>
        <taxon>Fungi</taxon>
        <taxon>Dikarya</taxon>
        <taxon>Ascomycota</taxon>
        <taxon>Pezizomycotina</taxon>
        <taxon>Eurotiomycetes</taxon>
        <taxon>Eurotiomycetidae</taxon>
        <taxon>Eurotiales</taxon>
        <taxon>Trichocomaceae</taxon>
        <taxon>Talaromyces</taxon>
        <taxon>Talaromyces sect. Islandici</taxon>
    </lineage>
</organism>
<feature type="compositionally biased region" description="Low complexity" evidence="1">
    <location>
        <begin position="348"/>
        <end position="358"/>
    </location>
</feature>
<dbReference type="OMA" id="HSWSPHL"/>
<evidence type="ECO:0000256" key="1">
    <source>
        <dbReference type="SAM" id="MobiDB-lite"/>
    </source>
</evidence>
<feature type="compositionally biased region" description="Acidic residues" evidence="1">
    <location>
        <begin position="182"/>
        <end position="194"/>
    </location>
</feature>
<keyword evidence="2" id="KW-1133">Transmembrane helix</keyword>
<dbReference type="EMBL" id="CVMT01000005">
    <property type="protein sequence ID" value="CRG88774.1"/>
    <property type="molecule type" value="Genomic_DNA"/>
</dbReference>
<feature type="region of interest" description="Disordered" evidence="1">
    <location>
        <begin position="81"/>
        <end position="100"/>
    </location>
</feature>
<feature type="region of interest" description="Disordered" evidence="1">
    <location>
        <begin position="510"/>
        <end position="614"/>
    </location>
</feature>
<feature type="transmembrane region" description="Helical" evidence="2">
    <location>
        <begin position="633"/>
        <end position="654"/>
    </location>
</feature>
<evidence type="ECO:0008006" key="5">
    <source>
        <dbReference type="Google" id="ProtNLM"/>
    </source>
</evidence>
<gene>
    <name evidence="3" type="ORF">PISL3812_05808</name>
</gene>
<feature type="transmembrane region" description="Helical" evidence="2">
    <location>
        <begin position="695"/>
        <end position="714"/>
    </location>
</feature>
<name>A0A0U1LZN6_TALIS</name>
<evidence type="ECO:0000313" key="4">
    <source>
        <dbReference type="Proteomes" id="UP000054383"/>
    </source>
</evidence>
<feature type="compositionally biased region" description="Low complexity" evidence="1">
    <location>
        <begin position="277"/>
        <end position="286"/>
    </location>
</feature>
<accession>A0A0U1LZN6</accession>
<feature type="compositionally biased region" description="Polar residues" evidence="1">
    <location>
        <begin position="328"/>
        <end position="347"/>
    </location>
</feature>
<keyword evidence="2" id="KW-0812">Transmembrane</keyword>
<reference evidence="3 4" key="1">
    <citation type="submission" date="2015-04" db="EMBL/GenBank/DDBJ databases">
        <authorList>
            <person name="Syromyatnikov M.Y."/>
            <person name="Popov V.N."/>
        </authorList>
    </citation>
    <scope>NUCLEOTIDE SEQUENCE [LARGE SCALE GENOMIC DNA]</scope>
    <source>
        <strain evidence="3">WF-38-12</strain>
    </source>
</reference>
<feature type="compositionally biased region" description="Polar residues" evidence="1">
    <location>
        <begin position="376"/>
        <end position="393"/>
    </location>
</feature>
<feature type="compositionally biased region" description="Polar residues" evidence="1">
    <location>
        <begin position="21"/>
        <end position="31"/>
    </location>
</feature>
<evidence type="ECO:0000256" key="2">
    <source>
        <dbReference type="SAM" id="Phobius"/>
    </source>
</evidence>
<feature type="compositionally biased region" description="Polar residues" evidence="1">
    <location>
        <begin position="307"/>
        <end position="320"/>
    </location>
</feature>
<keyword evidence="2" id="KW-0472">Membrane</keyword>
<evidence type="ECO:0000313" key="3">
    <source>
        <dbReference type="EMBL" id="CRG88774.1"/>
    </source>
</evidence>
<feature type="compositionally biased region" description="Polar residues" evidence="1">
    <location>
        <begin position="204"/>
        <end position="226"/>
    </location>
</feature>
<keyword evidence="4" id="KW-1185">Reference proteome</keyword>
<feature type="compositionally biased region" description="Polar residues" evidence="1">
    <location>
        <begin position="510"/>
        <end position="527"/>
    </location>
</feature>
<protein>
    <recommendedName>
        <fullName evidence="5">Serine-rich protein</fullName>
    </recommendedName>
</protein>
<proteinExistence type="predicted"/>
<sequence length="720" mass="78144">MSPRPSTSASPKRKALHERTPSQTNEGSPNRSPKEKENIDFYAANPYPTKPTQVFLPRPGIGQPYALHGAYGVSDVSLASAQTDHTATGPAHEHHHLDAGLSAPWEFSSSVDLRHSSSQVWDDDPQSSQSSFPTPLLPSDDPDEHDVAYHDDKPIPSFQHFDAESQHQPHSKSDTVHVRATEEEDEEAEDDDDVITLPPPLRTTVKTVFSEHSSPRTDQSGELATSDNYVTYEHSSSPNVVPIGAPSSPNFVAYDSSSPNLIAYGSSSPQIMAHAPSDSTDSSSNSLGTVIRTYTANPGWPGPSPEPNSSQPASFTSSPPEQLLREYQSASSLALSAGTQLSRTRTASSGSGPSESSSQFGPENMAAIQYPRIREPSSSGSYAESFSQPSQTRRAVRTVSDRSTSRWNPTLSTVPSNAPTGMANEPVSGDSKGLGLIPAKKPKLSIGSVDDNTEHLDRLSNLPRSTLRHIPSSLMGSTESRPGSSSSNNMIMNMLPNWVRLYYHSNSQYPQNPAQSILETSRPSTAVSRPASPIRHGSQGSDNLSRPRTRPNDKRALPVRLLTDHPADPRSHWKRGQGEKDSSSEISVPQPVAKASSPHLHPDKGQSSPRYTWIAPSLDSRNEPALGRRNVQVYSFCLGFVFPLAWVIAAFLPLPPQPSSEDEEMVAGAGAKYRIQQHEMRRYQSARWWRNVNRVMIPVGTAIIAIIVTLAAVGTTTGFS</sequence>
<dbReference type="OrthoDB" id="4153178at2759"/>
<dbReference type="AlphaFoldDB" id="A0A0U1LZN6"/>
<dbReference type="STRING" id="28573.A0A0U1LZN6"/>
<feature type="compositionally biased region" description="Basic and acidic residues" evidence="1">
    <location>
        <begin position="161"/>
        <end position="181"/>
    </location>
</feature>
<feature type="compositionally biased region" description="Polar residues" evidence="1">
    <location>
        <begin position="405"/>
        <end position="419"/>
    </location>
</feature>
<feature type="compositionally biased region" description="Basic and acidic residues" evidence="1">
    <location>
        <begin position="550"/>
        <end position="583"/>
    </location>
</feature>
<feature type="compositionally biased region" description="Polar residues" evidence="1">
    <location>
        <begin position="257"/>
        <end position="270"/>
    </location>
</feature>
<feature type="compositionally biased region" description="Low complexity" evidence="1">
    <location>
        <begin position="477"/>
        <end position="488"/>
    </location>
</feature>
<feature type="compositionally biased region" description="Polar residues" evidence="1">
    <location>
        <begin position="1"/>
        <end position="10"/>
    </location>
</feature>
<feature type="compositionally biased region" description="Low complexity" evidence="1">
    <location>
        <begin position="116"/>
        <end position="131"/>
    </location>
</feature>
<dbReference type="Proteomes" id="UP000054383">
    <property type="component" value="Unassembled WGS sequence"/>
</dbReference>
<feature type="region of interest" description="Disordered" evidence="1">
    <location>
        <begin position="257"/>
        <end position="436"/>
    </location>
</feature>